<dbReference type="Proteomes" id="UP000018895">
    <property type="component" value="Unassembled WGS sequence"/>
</dbReference>
<evidence type="ECO:0000256" key="2">
    <source>
        <dbReference type="ARBA" id="ARBA00023150"/>
    </source>
</evidence>
<evidence type="ECO:0000313" key="3">
    <source>
        <dbReference type="EMBL" id="GAE29983.1"/>
    </source>
</evidence>
<dbReference type="Pfam" id="PF02634">
    <property type="entry name" value="FdhD-NarQ"/>
    <property type="match status" value="1"/>
</dbReference>
<evidence type="ECO:0000256" key="1">
    <source>
        <dbReference type="ARBA" id="ARBA00022490"/>
    </source>
</evidence>
<dbReference type="InterPro" id="IPR003786">
    <property type="entry name" value="FdhD"/>
</dbReference>
<dbReference type="AlphaFoldDB" id="W4QE99"/>
<evidence type="ECO:0000313" key="4">
    <source>
        <dbReference type="Proteomes" id="UP000018895"/>
    </source>
</evidence>
<dbReference type="PANTHER" id="PTHR30592:SF1">
    <property type="entry name" value="SULFUR CARRIER PROTEIN FDHD"/>
    <property type="match status" value="1"/>
</dbReference>
<gene>
    <name evidence="3" type="ORF">JCM9152_1373</name>
</gene>
<dbReference type="STRING" id="1236971.JCM9152_1373"/>
<name>W4QE99_9BACI</name>
<dbReference type="GO" id="GO:0016783">
    <property type="term" value="F:sulfurtransferase activity"/>
    <property type="evidence" value="ECO:0007669"/>
    <property type="project" value="InterPro"/>
</dbReference>
<dbReference type="GO" id="GO:0006777">
    <property type="term" value="P:Mo-molybdopterin cofactor biosynthetic process"/>
    <property type="evidence" value="ECO:0007669"/>
    <property type="project" value="UniProtKB-KW"/>
</dbReference>
<reference evidence="3" key="1">
    <citation type="journal article" date="2014" name="Genome Announc.">
        <title>Draft Genome Sequences of Three Alkaliphilic Bacillus Strains, Bacillus wakoensis JCM 9140T, Bacillus akibai JCM 9157T, and Bacillus hemicellulosilyticus JCM 9152T.</title>
        <authorList>
            <person name="Yuki M."/>
            <person name="Oshima K."/>
            <person name="Suda W."/>
            <person name="Oshida Y."/>
            <person name="Kitamura K."/>
            <person name="Iida T."/>
            <person name="Hattori M."/>
            <person name="Ohkuma M."/>
        </authorList>
    </citation>
    <scope>NUCLEOTIDE SEQUENCE [LARGE SCALE GENOMIC DNA]</scope>
    <source>
        <strain evidence="3">JCM 9152</strain>
    </source>
</reference>
<dbReference type="Gene3D" id="3.10.20.10">
    <property type="match status" value="1"/>
</dbReference>
<comment type="caution">
    <text evidence="3">The sequence shown here is derived from an EMBL/GenBank/DDBJ whole genome shotgun (WGS) entry which is preliminary data.</text>
</comment>
<accession>W4QE99</accession>
<proteinExistence type="predicted"/>
<dbReference type="InterPro" id="IPR016193">
    <property type="entry name" value="Cytidine_deaminase-like"/>
</dbReference>
<protein>
    <submittedName>
        <fullName evidence="3">Formate dehydrogenase chain D</fullName>
    </submittedName>
</protein>
<organism evidence="3 4">
    <name type="scientific">Halalkalibacter hemicellulosilyticusJCM 9152</name>
    <dbReference type="NCBI Taxonomy" id="1236971"/>
    <lineage>
        <taxon>Bacteria</taxon>
        <taxon>Bacillati</taxon>
        <taxon>Bacillota</taxon>
        <taxon>Bacilli</taxon>
        <taxon>Bacillales</taxon>
        <taxon>Bacillaceae</taxon>
        <taxon>Halalkalibacter</taxon>
    </lineage>
</organism>
<dbReference type="EMBL" id="BAUU01000008">
    <property type="protein sequence ID" value="GAE29983.1"/>
    <property type="molecule type" value="Genomic_DNA"/>
</dbReference>
<keyword evidence="4" id="KW-1185">Reference proteome</keyword>
<dbReference type="SUPFAM" id="SSF53927">
    <property type="entry name" value="Cytidine deaminase-like"/>
    <property type="match status" value="1"/>
</dbReference>
<keyword evidence="1" id="KW-0963">Cytoplasm</keyword>
<dbReference type="PANTHER" id="PTHR30592">
    <property type="entry name" value="FORMATE DEHYDROGENASE"/>
    <property type="match status" value="1"/>
</dbReference>
<sequence>MNNDFNHQHAVIKYQHGAFKSTTDAIVEETPLTIYINQEEFATLMCSPTYLEELIIGFLASEGVIIARKEIESVHIDDYKALPMSH</sequence>
<keyword evidence="2" id="KW-0501">Molybdenum cofactor biosynthesis</keyword>